<dbReference type="PATRIC" id="fig|768706.3.peg.5188"/>
<dbReference type="EMBL" id="CP003108">
    <property type="protein sequence ID" value="AET70485.1"/>
    <property type="molecule type" value="Genomic_DNA"/>
</dbReference>
<proteinExistence type="predicted"/>
<evidence type="ECO:0000313" key="2">
    <source>
        <dbReference type="EMBL" id="AET70485.1"/>
    </source>
</evidence>
<dbReference type="HOGENOM" id="CLU_1248973_0_0_9"/>
<organism evidence="2 3">
    <name type="scientific">Desulfosporosinus orientis (strain ATCC 19365 / DSM 765 / NCIMB 8382 / VKM B-1628 / Singapore I)</name>
    <name type="common">Desulfotomaculum orientis</name>
    <dbReference type="NCBI Taxonomy" id="768706"/>
    <lineage>
        <taxon>Bacteria</taxon>
        <taxon>Bacillati</taxon>
        <taxon>Bacillota</taxon>
        <taxon>Clostridia</taxon>
        <taxon>Eubacteriales</taxon>
        <taxon>Desulfitobacteriaceae</taxon>
        <taxon>Desulfosporosinus</taxon>
    </lineage>
</organism>
<accession>G7WJP8</accession>
<feature type="compositionally biased region" description="Polar residues" evidence="1">
    <location>
        <begin position="26"/>
        <end position="44"/>
    </location>
</feature>
<dbReference type="KEGG" id="dor:Desor_5094"/>
<keyword evidence="3" id="KW-1185">Reference proteome</keyword>
<gene>
    <name evidence="2" type="ordered locus">Desor_5094</name>
</gene>
<sequence length="211" mass="23397">MKLMIKAILLIFLVFYLSGCGTSANSKNSQTPQTAQDQTEASSNPSSQPPLEPAQPAAADCRWIGVDQDIVSPNEIKADGKQDGHFHLTLSVNQSVALKSIMIRYSEFGKSLKWTWIYNQNLPIQGYVMGLVDESGKAILPQGDNGYIVNGLTDFDLYLSELENENGRDTLKFAANQTFDLQINYVTEKNEEKEFRNTLKIQSEGTNGVNP</sequence>
<dbReference type="Proteomes" id="UP000006346">
    <property type="component" value="Chromosome"/>
</dbReference>
<reference evidence="3" key="1">
    <citation type="submission" date="2011-11" db="EMBL/GenBank/DDBJ databases">
        <title>Complete sequence of Desulfosporosinus orientis DSM 765.</title>
        <authorList>
            <person name="Lucas S."/>
            <person name="Han J."/>
            <person name="Lapidus A."/>
            <person name="Cheng J.-F."/>
            <person name="Goodwin L."/>
            <person name="Pitluck S."/>
            <person name="Peters L."/>
            <person name="Ovchinnikova G."/>
            <person name="Teshima H."/>
            <person name="Detter J.C."/>
            <person name="Han C."/>
            <person name="Tapia R."/>
            <person name="Land M."/>
            <person name="Hauser L."/>
            <person name="Kyrpides N."/>
            <person name="Ivanova N."/>
            <person name="Pagani I."/>
            <person name="Pester M."/>
            <person name="Spring S."/>
            <person name="Ollivier B."/>
            <person name="Rattei T."/>
            <person name="Klenk H.-P."/>
            <person name="Wagner M."/>
            <person name="Loy A."/>
            <person name="Woyke T."/>
        </authorList>
    </citation>
    <scope>NUCLEOTIDE SEQUENCE [LARGE SCALE GENOMIC DNA]</scope>
    <source>
        <strain evidence="3">ATCC 19365 / DSM 765 / NCIMB 8382 / VKM B-1628</strain>
    </source>
</reference>
<dbReference type="OrthoDB" id="1795848at2"/>
<dbReference type="STRING" id="768706.Desor_5094"/>
<evidence type="ECO:0000313" key="3">
    <source>
        <dbReference type="Proteomes" id="UP000006346"/>
    </source>
</evidence>
<dbReference type="eggNOG" id="ENOG50344V6">
    <property type="taxonomic scope" value="Bacteria"/>
</dbReference>
<evidence type="ECO:0000256" key="1">
    <source>
        <dbReference type="SAM" id="MobiDB-lite"/>
    </source>
</evidence>
<dbReference type="RefSeq" id="WP_014187289.1">
    <property type="nucleotide sequence ID" value="NC_016584.1"/>
</dbReference>
<feature type="region of interest" description="Disordered" evidence="1">
    <location>
        <begin position="26"/>
        <end position="55"/>
    </location>
</feature>
<name>G7WJP8_DESOD</name>
<protein>
    <submittedName>
        <fullName evidence="2">Uncharacterized protein</fullName>
    </submittedName>
</protein>
<reference evidence="2 3" key="2">
    <citation type="journal article" date="2012" name="J. Bacteriol.">
        <title>Complete genome sequences of Desulfosporosinus orientis DSM765T, Desulfosporosinus youngiae DSM17734T, Desulfosporosinus meridiei DSM13257T, and Desulfosporosinus acidiphilus DSM22704T.</title>
        <authorList>
            <person name="Pester M."/>
            <person name="Brambilla E."/>
            <person name="Alazard D."/>
            <person name="Rattei T."/>
            <person name="Weinmaier T."/>
            <person name="Han J."/>
            <person name="Lucas S."/>
            <person name="Lapidus A."/>
            <person name="Cheng J.F."/>
            <person name="Goodwin L."/>
            <person name="Pitluck S."/>
            <person name="Peters L."/>
            <person name="Ovchinnikova G."/>
            <person name="Teshima H."/>
            <person name="Detter J.C."/>
            <person name="Han C.S."/>
            <person name="Tapia R."/>
            <person name="Land M.L."/>
            <person name="Hauser L."/>
            <person name="Kyrpides N.C."/>
            <person name="Ivanova N.N."/>
            <person name="Pagani I."/>
            <person name="Huntmann M."/>
            <person name="Wei C.L."/>
            <person name="Davenport K.W."/>
            <person name="Daligault H."/>
            <person name="Chain P.S."/>
            <person name="Chen A."/>
            <person name="Mavromatis K."/>
            <person name="Markowitz V."/>
            <person name="Szeto E."/>
            <person name="Mikhailova N."/>
            <person name="Pati A."/>
            <person name="Wagner M."/>
            <person name="Woyke T."/>
            <person name="Ollivier B."/>
            <person name="Klenk H.P."/>
            <person name="Spring S."/>
            <person name="Loy A."/>
        </authorList>
    </citation>
    <scope>NUCLEOTIDE SEQUENCE [LARGE SCALE GENOMIC DNA]</scope>
    <source>
        <strain evidence="3">ATCC 19365 / DSM 765 / NCIMB 8382 / VKM B-1628</strain>
    </source>
</reference>
<dbReference type="AlphaFoldDB" id="G7WJP8"/>